<evidence type="ECO:0000313" key="4">
    <source>
        <dbReference type="EMBL" id="VDK31353.1"/>
    </source>
</evidence>
<organism evidence="4 5">
    <name type="scientific">Gongylonema pulchrum</name>
    <dbReference type="NCBI Taxonomy" id="637853"/>
    <lineage>
        <taxon>Eukaryota</taxon>
        <taxon>Metazoa</taxon>
        <taxon>Ecdysozoa</taxon>
        <taxon>Nematoda</taxon>
        <taxon>Chromadorea</taxon>
        <taxon>Rhabditida</taxon>
        <taxon>Spirurina</taxon>
        <taxon>Spiruromorpha</taxon>
        <taxon>Spiruroidea</taxon>
        <taxon>Gongylonematidae</taxon>
        <taxon>Gongylonema</taxon>
    </lineage>
</organism>
<dbReference type="Gene3D" id="3.30.1330.30">
    <property type="match status" value="1"/>
</dbReference>
<evidence type="ECO:0000256" key="1">
    <source>
        <dbReference type="ARBA" id="ARBA00007337"/>
    </source>
</evidence>
<evidence type="ECO:0000256" key="2">
    <source>
        <dbReference type="ARBA" id="ARBA00023274"/>
    </source>
</evidence>
<dbReference type="SUPFAM" id="SSF55315">
    <property type="entry name" value="L30e-like"/>
    <property type="match status" value="1"/>
</dbReference>
<dbReference type="InterPro" id="IPR029064">
    <property type="entry name" value="Ribosomal_eL30-like_sf"/>
</dbReference>
<keyword evidence="5" id="KW-1185">Reference proteome</keyword>
<protein>
    <recommendedName>
        <fullName evidence="3">Ribosomal protein eL8/eL30/eS12/Gadd45 domain-containing protein</fullName>
    </recommendedName>
</protein>
<proteinExistence type="inferred from homology"/>
<dbReference type="PRINTS" id="PR00881">
    <property type="entry name" value="L7ARS6FAMILY"/>
</dbReference>
<dbReference type="OrthoDB" id="5364946at2759"/>
<dbReference type="GO" id="GO:1990904">
    <property type="term" value="C:ribonucleoprotein complex"/>
    <property type="evidence" value="ECO:0007669"/>
    <property type="project" value="UniProtKB-KW"/>
</dbReference>
<dbReference type="Proteomes" id="UP000271098">
    <property type="component" value="Unassembled WGS sequence"/>
</dbReference>
<dbReference type="Pfam" id="PF01248">
    <property type="entry name" value="Ribosomal_L7Ae"/>
    <property type="match status" value="1"/>
</dbReference>
<sequence>MRRNETGIIILAGNAWPIDIYSHLPAICEEKDIPYIFTPSRQQLGLVTGHKRAAIVVLIREHESYSELFQEVRNMIATTAPLV</sequence>
<reference evidence="4 5" key="1">
    <citation type="submission" date="2018-11" db="EMBL/GenBank/DDBJ databases">
        <authorList>
            <consortium name="Pathogen Informatics"/>
        </authorList>
    </citation>
    <scope>NUCLEOTIDE SEQUENCE [LARGE SCALE GENOMIC DNA]</scope>
</reference>
<evidence type="ECO:0000313" key="5">
    <source>
        <dbReference type="Proteomes" id="UP000271098"/>
    </source>
</evidence>
<keyword evidence="2" id="KW-0687">Ribonucleoprotein</keyword>
<accession>A0A3P6PNZ6</accession>
<dbReference type="InterPro" id="IPR004038">
    <property type="entry name" value="Ribosomal_eL8/eL30/eS12/Gad45"/>
</dbReference>
<feature type="domain" description="Ribosomal protein eL8/eL30/eS12/Gadd45" evidence="3">
    <location>
        <begin position="1"/>
        <end position="67"/>
    </location>
</feature>
<name>A0A3P6PNZ6_9BILA</name>
<comment type="similarity">
    <text evidence="1">Belongs to the eukaryotic ribosomal protein eL8 family.</text>
</comment>
<dbReference type="InterPro" id="IPR018492">
    <property type="entry name" value="Ribosomal_eL8/Nhp2"/>
</dbReference>
<evidence type="ECO:0000259" key="3">
    <source>
        <dbReference type="Pfam" id="PF01248"/>
    </source>
</evidence>
<dbReference type="EMBL" id="UYRT01002699">
    <property type="protein sequence ID" value="VDK31353.1"/>
    <property type="molecule type" value="Genomic_DNA"/>
</dbReference>
<dbReference type="AlphaFoldDB" id="A0A3P6PNZ6"/>
<gene>
    <name evidence="4" type="ORF">GPUH_LOCUS1964</name>
</gene>